<reference evidence="2" key="1">
    <citation type="submission" date="2014-12" db="EMBL/GenBank/DDBJ databases">
        <title>Insight into the proteome of Arion vulgaris.</title>
        <authorList>
            <person name="Aradska J."/>
            <person name="Bulat T."/>
            <person name="Smidak R."/>
            <person name="Sarate P."/>
            <person name="Gangsoo J."/>
            <person name="Sialana F."/>
            <person name="Bilban M."/>
            <person name="Lubec G."/>
        </authorList>
    </citation>
    <scope>NUCLEOTIDE SEQUENCE</scope>
    <source>
        <tissue evidence="2">Skin</tissue>
    </source>
</reference>
<organism evidence="2">
    <name type="scientific">Arion vulgaris</name>
    <dbReference type="NCBI Taxonomy" id="1028688"/>
    <lineage>
        <taxon>Eukaryota</taxon>
        <taxon>Metazoa</taxon>
        <taxon>Spiralia</taxon>
        <taxon>Lophotrochozoa</taxon>
        <taxon>Mollusca</taxon>
        <taxon>Gastropoda</taxon>
        <taxon>Heterobranchia</taxon>
        <taxon>Euthyneura</taxon>
        <taxon>Panpulmonata</taxon>
        <taxon>Eupulmonata</taxon>
        <taxon>Stylommatophora</taxon>
        <taxon>Helicina</taxon>
        <taxon>Arionoidea</taxon>
        <taxon>Arionidae</taxon>
        <taxon>Arion</taxon>
    </lineage>
</organism>
<accession>A0A0B7AZA0</accession>
<feature type="non-terminal residue" evidence="2">
    <location>
        <position position="1"/>
    </location>
</feature>
<gene>
    <name evidence="2" type="primary">ORF146985</name>
</gene>
<evidence type="ECO:0000313" key="2">
    <source>
        <dbReference type="EMBL" id="CEK85210.1"/>
    </source>
</evidence>
<protein>
    <submittedName>
        <fullName evidence="2">Uncharacterized protein</fullName>
    </submittedName>
</protein>
<proteinExistence type="predicted"/>
<evidence type="ECO:0000256" key="1">
    <source>
        <dbReference type="SAM" id="MobiDB-lite"/>
    </source>
</evidence>
<feature type="compositionally biased region" description="Polar residues" evidence="1">
    <location>
        <begin position="46"/>
        <end position="57"/>
    </location>
</feature>
<sequence length="78" mass="8544">EFTKLSKVSSSKMSTKYLSDVMSSNLSNSSSLLPRNSIKDNKINEKSPSSETFSEACSSDSISLKSNSSHTDYRDNVV</sequence>
<feature type="compositionally biased region" description="Low complexity" evidence="1">
    <location>
        <begin position="58"/>
        <end position="69"/>
    </location>
</feature>
<feature type="non-terminal residue" evidence="2">
    <location>
        <position position="78"/>
    </location>
</feature>
<name>A0A0B7AZA0_9EUPU</name>
<feature type="compositionally biased region" description="Low complexity" evidence="1">
    <location>
        <begin position="24"/>
        <end position="36"/>
    </location>
</feature>
<dbReference type="EMBL" id="HACG01038345">
    <property type="protein sequence ID" value="CEK85210.1"/>
    <property type="molecule type" value="Transcribed_RNA"/>
</dbReference>
<dbReference type="AlphaFoldDB" id="A0A0B7AZA0"/>
<feature type="region of interest" description="Disordered" evidence="1">
    <location>
        <begin position="24"/>
        <end position="78"/>
    </location>
</feature>